<evidence type="ECO:0000313" key="2">
    <source>
        <dbReference type="Proteomes" id="UP000299102"/>
    </source>
</evidence>
<dbReference type="AlphaFoldDB" id="A0A4C1VV26"/>
<proteinExistence type="predicted"/>
<gene>
    <name evidence="1" type="ORF">EVAR_33715_1</name>
</gene>
<comment type="caution">
    <text evidence="1">The sequence shown here is derived from an EMBL/GenBank/DDBJ whole genome shotgun (WGS) entry which is preliminary data.</text>
</comment>
<keyword evidence="2" id="KW-1185">Reference proteome</keyword>
<protein>
    <submittedName>
        <fullName evidence="1">Uncharacterized protein</fullName>
    </submittedName>
</protein>
<sequence length="218" mass="23333">MSEIRSAIIVFKPEGWASLYPLVYDREWSGGVGSCDILPNGSLDCTAATLEAKQTSEVVHVDAPAAVPRRHASQSGRTCTQHAAEVVEIHDGGERLTRGKVIAQTRVSNRSYDVKVEEIAEQPGVVSVAAVVRERCISLRAQLLGESSWSCPTAPLRCILTDTAPAKLLKGFALLVLLSSARRNAIRQTGCGFGALARREDDDARESSRGIASAASFS</sequence>
<dbReference type="EMBL" id="BGZK01000405">
    <property type="protein sequence ID" value="GBP41724.1"/>
    <property type="molecule type" value="Genomic_DNA"/>
</dbReference>
<organism evidence="1 2">
    <name type="scientific">Eumeta variegata</name>
    <name type="common">Bagworm moth</name>
    <name type="synonym">Eumeta japonica</name>
    <dbReference type="NCBI Taxonomy" id="151549"/>
    <lineage>
        <taxon>Eukaryota</taxon>
        <taxon>Metazoa</taxon>
        <taxon>Ecdysozoa</taxon>
        <taxon>Arthropoda</taxon>
        <taxon>Hexapoda</taxon>
        <taxon>Insecta</taxon>
        <taxon>Pterygota</taxon>
        <taxon>Neoptera</taxon>
        <taxon>Endopterygota</taxon>
        <taxon>Lepidoptera</taxon>
        <taxon>Glossata</taxon>
        <taxon>Ditrysia</taxon>
        <taxon>Tineoidea</taxon>
        <taxon>Psychidae</taxon>
        <taxon>Oiketicinae</taxon>
        <taxon>Eumeta</taxon>
    </lineage>
</organism>
<name>A0A4C1VV26_EUMVA</name>
<reference evidence="1 2" key="1">
    <citation type="journal article" date="2019" name="Commun. Biol.">
        <title>The bagworm genome reveals a unique fibroin gene that provides high tensile strength.</title>
        <authorList>
            <person name="Kono N."/>
            <person name="Nakamura H."/>
            <person name="Ohtoshi R."/>
            <person name="Tomita M."/>
            <person name="Numata K."/>
            <person name="Arakawa K."/>
        </authorList>
    </citation>
    <scope>NUCLEOTIDE SEQUENCE [LARGE SCALE GENOMIC DNA]</scope>
</reference>
<dbReference type="Proteomes" id="UP000299102">
    <property type="component" value="Unassembled WGS sequence"/>
</dbReference>
<accession>A0A4C1VV26</accession>
<evidence type="ECO:0000313" key="1">
    <source>
        <dbReference type="EMBL" id="GBP41724.1"/>
    </source>
</evidence>